<accession>A0A4R7C5S2</accession>
<dbReference type="EMBL" id="SNZR01000011">
    <property type="protein sequence ID" value="TDR93910.1"/>
    <property type="molecule type" value="Genomic_DNA"/>
</dbReference>
<dbReference type="Gene3D" id="3.40.640.10">
    <property type="entry name" value="Type I PLP-dependent aspartate aminotransferase-like (Major domain)"/>
    <property type="match status" value="1"/>
</dbReference>
<proteinExistence type="predicted"/>
<dbReference type="Proteomes" id="UP000295122">
    <property type="component" value="Unassembled WGS sequence"/>
</dbReference>
<dbReference type="Gene3D" id="3.90.1150.10">
    <property type="entry name" value="Aspartate Aminotransferase, domain 1"/>
    <property type="match status" value="1"/>
</dbReference>
<gene>
    <name evidence="7" type="ORF">EV668_1179</name>
</gene>
<dbReference type="GO" id="GO:0009102">
    <property type="term" value="P:biotin biosynthetic process"/>
    <property type="evidence" value="ECO:0007669"/>
    <property type="project" value="TreeGrafter"/>
</dbReference>
<keyword evidence="4" id="KW-0663">Pyridoxal phosphate</keyword>
<evidence type="ECO:0000256" key="5">
    <source>
        <dbReference type="ARBA" id="ARBA00031658"/>
    </source>
</evidence>
<comment type="cofactor">
    <cofactor evidence="1">
        <name>pyridoxal 5'-phosphate</name>
        <dbReference type="ChEBI" id="CHEBI:597326"/>
    </cofactor>
</comment>
<dbReference type="InterPro" id="IPR015422">
    <property type="entry name" value="PyrdxlP-dep_Trfase_small"/>
</dbReference>
<evidence type="ECO:0000259" key="6">
    <source>
        <dbReference type="Pfam" id="PF00155"/>
    </source>
</evidence>
<protein>
    <recommendedName>
        <fullName evidence="2">8-amino-7-oxononanoate synthase</fullName>
    </recommendedName>
    <alternativeName>
        <fullName evidence="5">Alpha-oxoamine synthase</fullName>
    </alternativeName>
</protein>
<evidence type="ECO:0000256" key="2">
    <source>
        <dbReference type="ARBA" id="ARBA00016004"/>
    </source>
</evidence>
<evidence type="ECO:0000313" key="8">
    <source>
        <dbReference type="Proteomes" id="UP000295122"/>
    </source>
</evidence>
<dbReference type="PANTHER" id="PTHR13693">
    <property type="entry name" value="CLASS II AMINOTRANSFERASE/8-AMINO-7-OXONONANOATE SYNTHASE"/>
    <property type="match status" value="1"/>
</dbReference>
<evidence type="ECO:0000256" key="4">
    <source>
        <dbReference type="ARBA" id="ARBA00022898"/>
    </source>
</evidence>
<dbReference type="PANTHER" id="PTHR13693:SF100">
    <property type="entry name" value="8-AMINO-7-OXONONANOATE SYNTHASE"/>
    <property type="match status" value="1"/>
</dbReference>
<comment type="caution">
    <text evidence="7">The sequence shown here is derived from an EMBL/GenBank/DDBJ whole genome shotgun (WGS) entry which is preliminary data.</text>
</comment>
<organism evidence="7 8">
    <name type="scientific">Enterovirga rhinocerotis</name>
    <dbReference type="NCBI Taxonomy" id="1339210"/>
    <lineage>
        <taxon>Bacteria</taxon>
        <taxon>Pseudomonadati</taxon>
        <taxon>Pseudomonadota</taxon>
        <taxon>Alphaproteobacteria</taxon>
        <taxon>Hyphomicrobiales</taxon>
        <taxon>Methylobacteriaceae</taxon>
        <taxon>Enterovirga</taxon>
    </lineage>
</organism>
<dbReference type="GO" id="GO:0008710">
    <property type="term" value="F:8-amino-7-oxononanoate synthase activity"/>
    <property type="evidence" value="ECO:0007669"/>
    <property type="project" value="TreeGrafter"/>
</dbReference>
<feature type="domain" description="Aminotransferase class I/classII large" evidence="6">
    <location>
        <begin position="88"/>
        <end position="428"/>
    </location>
</feature>
<dbReference type="InterPro" id="IPR004839">
    <property type="entry name" value="Aminotransferase_I/II_large"/>
</dbReference>
<dbReference type="GO" id="GO:0030170">
    <property type="term" value="F:pyridoxal phosphate binding"/>
    <property type="evidence" value="ECO:0007669"/>
    <property type="project" value="InterPro"/>
</dbReference>
<keyword evidence="3" id="KW-0808">Transferase</keyword>
<evidence type="ECO:0000256" key="3">
    <source>
        <dbReference type="ARBA" id="ARBA00022679"/>
    </source>
</evidence>
<dbReference type="InterPro" id="IPR050087">
    <property type="entry name" value="AON_synthase_class-II"/>
</dbReference>
<evidence type="ECO:0000313" key="7">
    <source>
        <dbReference type="EMBL" id="TDR93910.1"/>
    </source>
</evidence>
<keyword evidence="8" id="KW-1185">Reference proteome</keyword>
<dbReference type="InterPro" id="IPR015424">
    <property type="entry name" value="PyrdxlP-dep_Trfase"/>
</dbReference>
<dbReference type="RefSeq" id="WP_245512873.1">
    <property type="nucleotide sequence ID" value="NZ_SNZR01000011.1"/>
</dbReference>
<sequence length="453" mass="48659">MSDERSRRLTAGDKEALLARLARKSAPGPVRERPIPIPPGATDFTTLPGYRELQTQRSFAEMIGLGNPFFRVHEERAGAETLIGNRTYLNFGSYDYLGLNGHPEVQDAAKAAIDRYGTSTSASRLVAGERPIHRELEAALAELYGAEDCVAMVSGHATNVGTIGAIVGPRDLVVYDQLAHNSIYLGAQLSGATRRAFPHNDLDELVRLLTGLRGSHTRCLIIVEGLYSMDGDAPDLARLIEIKQRFGAWLMVDDAHGLGVLGTTGRGLAEHARLDPRLVDIWMGTLSKTLAGAGGYIAGPRPLTDFIRTSVGAFVFSVGLSPPVAAASHTALRIMLREPDRVRRLHENGAAFLSACRAHGLDAGDSMGLAITPVILGESLKAATLADRLAKRGINAMPILHPAVEERLARLRFFITSEHTLEQVREAAAITAEETAGLPSTAETVQAMARSLS</sequence>
<dbReference type="CDD" id="cd06454">
    <property type="entry name" value="KBL_like"/>
    <property type="match status" value="1"/>
</dbReference>
<dbReference type="AlphaFoldDB" id="A0A4R7C5S2"/>
<dbReference type="Pfam" id="PF00155">
    <property type="entry name" value="Aminotran_1_2"/>
    <property type="match status" value="1"/>
</dbReference>
<dbReference type="InterPro" id="IPR015421">
    <property type="entry name" value="PyrdxlP-dep_Trfase_major"/>
</dbReference>
<dbReference type="SUPFAM" id="SSF53383">
    <property type="entry name" value="PLP-dependent transferases"/>
    <property type="match status" value="1"/>
</dbReference>
<reference evidence="7 8" key="1">
    <citation type="submission" date="2019-03" db="EMBL/GenBank/DDBJ databases">
        <title>Genomic Encyclopedia of Type Strains, Phase IV (KMG-IV): sequencing the most valuable type-strain genomes for metagenomic binning, comparative biology and taxonomic classification.</title>
        <authorList>
            <person name="Goeker M."/>
        </authorList>
    </citation>
    <scope>NUCLEOTIDE SEQUENCE [LARGE SCALE GENOMIC DNA]</scope>
    <source>
        <strain evidence="7 8">DSM 25903</strain>
    </source>
</reference>
<evidence type="ECO:0000256" key="1">
    <source>
        <dbReference type="ARBA" id="ARBA00001933"/>
    </source>
</evidence>
<name>A0A4R7C5S2_9HYPH</name>